<dbReference type="OrthoDB" id="8205493at2"/>
<dbReference type="Pfam" id="PF01370">
    <property type="entry name" value="Epimerase"/>
    <property type="match status" value="1"/>
</dbReference>
<evidence type="ECO:0000313" key="2">
    <source>
        <dbReference type="EMBL" id="SDW78396.1"/>
    </source>
</evidence>
<proteinExistence type="predicted"/>
<dbReference type="STRING" id="589385.SAMN05421504_1011496"/>
<sequence length="314" mass="33570">MNQELHVVLGTGPVGLTLAERLVAQGHLVRTVNRSGGGEQIAGSVRVAADVTDRGKLAEVVEGADVVYNCTHVPYQLQPQVLPVIQDALLDVVGRSGAKLVTVETLNQYGPTGGVPMTERTPLAAQGPKGKTRAAITERYLAAHERGDLRVALGMAADFFGPRVLLSSLGATVFPAALTGGIRLGLGDIDLPKSYTYVPDLAAGLAVLGSDERALGKLWHLPVAGPHTTREIHGIISDLTGQPTQLTVQREPEPFGPYDEAFMAEYREFFYWHTEPFVMDDSLYTSTFGGSATPMREALATTLDWFAHTAAKGL</sequence>
<feature type="domain" description="NAD-dependent epimerase/dehydratase" evidence="1">
    <location>
        <begin position="10"/>
        <end position="207"/>
    </location>
</feature>
<protein>
    <submittedName>
        <fullName evidence="2">Nucleoside-diphosphate-sugar epimerase</fullName>
    </submittedName>
</protein>
<organism evidence="2 3">
    <name type="scientific">Amycolatopsis xylanica</name>
    <dbReference type="NCBI Taxonomy" id="589385"/>
    <lineage>
        <taxon>Bacteria</taxon>
        <taxon>Bacillati</taxon>
        <taxon>Actinomycetota</taxon>
        <taxon>Actinomycetes</taxon>
        <taxon>Pseudonocardiales</taxon>
        <taxon>Pseudonocardiaceae</taxon>
        <taxon>Amycolatopsis</taxon>
    </lineage>
</organism>
<dbReference type="InterPro" id="IPR001509">
    <property type="entry name" value="Epimerase_deHydtase"/>
</dbReference>
<accession>A0A1H2WD45</accession>
<dbReference type="EMBL" id="FNON01000001">
    <property type="protein sequence ID" value="SDW78396.1"/>
    <property type="molecule type" value="Genomic_DNA"/>
</dbReference>
<dbReference type="AlphaFoldDB" id="A0A1H2WD45"/>
<reference evidence="2 3" key="1">
    <citation type="submission" date="2016-10" db="EMBL/GenBank/DDBJ databases">
        <authorList>
            <person name="de Groot N.N."/>
        </authorList>
    </citation>
    <scope>NUCLEOTIDE SEQUENCE [LARGE SCALE GENOMIC DNA]</scope>
    <source>
        <strain evidence="2 3">CPCC 202699</strain>
    </source>
</reference>
<keyword evidence="3" id="KW-1185">Reference proteome</keyword>
<dbReference type="InterPro" id="IPR036291">
    <property type="entry name" value="NAD(P)-bd_dom_sf"/>
</dbReference>
<dbReference type="RefSeq" id="WP_091287740.1">
    <property type="nucleotide sequence ID" value="NZ_FNON01000001.1"/>
</dbReference>
<dbReference type="Proteomes" id="UP000199515">
    <property type="component" value="Unassembled WGS sequence"/>
</dbReference>
<dbReference type="SUPFAM" id="SSF51735">
    <property type="entry name" value="NAD(P)-binding Rossmann-fold domains"/>
    <property type="match status" value="1"/>
</dbReference>
<evidence type="ECO:0000259" key="1">
    <source>
        <dbReference type="Pfam" id="PF01370"/>
    </source>
</evidence>
<dbReference type="Gene3D" id="3.40.50.720">
    <property type="entry name" value="NAD(P)-binding Rossmann-like Domain"/>
    <property type="match status" value="1"/>
</dbReference>
<evidence type="ECO:0000313" key="3">
    <source>
        <dbReference type="Proteomes" id="UP000199515"/>
    </source>
</evidence>
<name>A0A1H2WD45_9PSEU</name>
<gene>
    <name evidence="2" type="ORF">SAMN05421504_1011496</name>
</gene>